<dbReference type="Gene3D" id="2.60.310.20">
    <property type="match status" value="1"/>
</dbReference>
<protein>
    <recommendedName>
        <fullName evidence="3">tyrosinase</fullName>
        <ecNumber evidence="3">1.14.18.1</ecNumber>
    </recommendedName>
</protein>
<dbReference type="Pfam" id="PF00264">
    <property type="entry name" value="Tyrosinase"/>
    <property type="match status" value="1"/>
</dbReference>
<evidence type="ECO:0000256" key="1">
    <source>
        <dbReference type="ARBA" id="ARBA00001973"/>
    </source>
</evidence>
<name>A0AA39ZVN2_9PEZI</name>
<comment type="caution">
    <text evidence="13">The sequence shown here is derived from an EMBL/GenBank/DDBJ whole genome shotgun (WGS) entry which is preliminary data.</text>
</comment>
<evidence type="ECO:0000256" key="7">
    <source>
        <dbReference type="ARBA" id="ARBA00023033"/>
    </source>
</evidence>
<comment type="cofactor">
    <cofactor evidence="1">
        <name>Cu(2+)</name>
        <dbReference type="ChEBI" id="CHEBI:29036"/>
    </cofactor>
</comment>
<dbReference type="InterPro" id="IPR008922">
    <property type="entry name" value="Di-copper_centre_dom_sf"/>
</dbReference>
<feature type="region of interest" description="Disordered" evidence="11">
    <location>
        <begin position="577"/>
        <end position="604"/>
    </location>
</feature>
<evidence type="ECO:0000256" key="2">
    <source>
        <dbReference type="ARBA" id="ARBA00009928"/>
    </source>
</evidence>
<dbReference type="AlphaFoldDB" id="A0AA39ZVN2"/>
<feature type="domain" description="Tyrosinase copper-binding" evidence="12">
    <location>
        <begin position="252"/>
        <end position="263"/>
    </location>
</feature>
<dbReference type="GO" id="GO:0004503">
    <property type="term" value="F:tyrosinase activity"/>
    <property type="evidence" value="ECO:0007669"/>
    <property type="project" value="UniProtKB-EC"/>
</dbReference>
<organism evidence="13 14">
    <name type="scientific">Lasiosphaeris hirsuta</name>
    <dbReference type="NCBI Taxonomy" id="260670"/>
    <lineage>
        <taxon>Eukaryota</taxon>
        <taxon>Fungi</taxon>
        <taxon>Dikarya</taxon>
        <taxon>Ascomycota</taxon>
        <taxon>Pezizomycotina</taxon>
        <taxon>Sordariomycetes</taxon>
        <taxon>Sordariomycetidae</taxon>
        <taxon>Sordariales</taxon>
        <taxon>Lasiosphaeriaceae</taxon>
        <taxon>Lasiosphaeris</taxon>
    </lineage>
</organism>
<dbReference type="InterPro" id="IPR002227">
    <property type="entry name" value="Tyrosinase_Cu-bd"/>
</dbReference>
<evidence type="ECO:0000256" key="6">
    <source>
        <dbReference type="ARBA" id="ARBA00023008"/>
    </source>
</evidence>
<dbReference type="Proteomes" id="UP001172102">
    <property type="component" value="Unassembled WGS sequence"/>
</dbReference>
<dbReference type="PROSITE" id="PS00498">
    <property type="entry name" value="TYROSINASE_2"/>
    <property type="match status" value="1"/>
</dbReference>
<gene>
    <name evidence="13" type="ORF">B0H67DRAFT_557288</name>
</gene>
<reference evidence="13" key="1">
    <citation type="submission" date="2023-06" db="EMBL/GenBank/DDBJ databases">
        <title>Genome-scale phylogeny and comparative genomics of the fungal order Sordariales.</title>
        <authorList>
            <consortium name="Lawrence Berkeley National Laboratory"/>
            <person name="Hensen N."/>
            <person name="Bonometti L."/>
            <person name="Westerberg I."/>
            <person name="Brannstrom I.O."/>
            <person name="Guillou S."/>
            <person name="Cros-Aarteil S."/>
            <person name="Calhoun S."/>
            <person name="Haridas S."/>
            <person name="Kuo A."/>
            <person name="Mondo S."/>
            <person name="Pangilinan J."/>
            <person name="Riley R."/>
            <person name="Labutti K."/>
            <person name="Andreopoulos B."/>
            <person name="Lipzen A."/>
            <person name="Chen C."/>
            <person name="Yanf M."/>
            <person name="Daum C."/>
            <person name="Ng V."/>
            <person name="Clum A."/>
            <person name="Steindorff A."/>
            <person name="Ohm R."/>
            <person name="Martin F."/>
            <person name="Silar P."/>
            <person name="Natvig D."/>
            <person name="Lalanne C."/>
            <person name="Gautier V."/>
            <person name="Ament-Velasquez S.L."/>
            <person name="Kruys A."/>
            <person name="Hutchinson M.I."/>
            <person name="Powell A.J."/>
            <person name="Barry K."/>
            <person name="Miller A.N."/>
            <person name="Grigoriev I.V."/>
            <person name="Debuchy R."/>
            <person name="Gladieux P."/>
            <person name="Thoren M.H."/>
            <person name="Johannesson H."/>
        </authorList>
    </citation>
    <scope>NUCLEOTIDE SEQUENCE</scope>
    <source>
        <strain evidence="13">SMH4607-1</strain>
    </source>
</reference>
<keyword evidence="4" id="KW-0479">Metal-binding</keyword>
<evidence type="ECO:0000256" key="8">
    <source>
        <dbReference type="ARBA" id="ARBA00023101"/>
    </source>
</evidence>
<dbReference type="EC" id="1.14.18.1" evidence="3"/>
<comment type="catalytic activity">
    <reaction evidence="10">
        <text>L-tyrosine + O2 = L-dopaquinone + H2O</text>
        <dbReference type="Rhea" id="RHEA:18117"/>
        <dbReference type="ChEBI" id="CHEBI:15377"/>
        <dbReference type="ChEBI" id="CHEBI:15379"/>
        <dbReference type="ChEBI" id="CHEBI:57924"/>
        <dbReference type="ChEBI" id="CHEBI:58315"/>
        <dbReference type="EC" id="1.14.18.1"/>
    </reaction>
</comment>
<comment type="catalytic activity">
    <reaction evidence="9">
        <text>2 L-dopa + O2 = 2 L-dopaquinone + 2 H2O</text>
        <dbReference type="Rhea" id="RHEA:34287"/>
        <dbReference type="ChEBI" id="CHEBI:15377"/>
        <dbReference type="ChEBI" id="CHEBI:15379"/>
        <dbReference type="ChEBI" id="CHEBI:57504"/>
        <dbReference type="ChEBI" id="CHEBI:57924"/>
        <dbReference type="EC" id="1.14.18.1"/>
    </reaction>
</comment>
<keyword evidence="8" id="KW-0470">Melanin biosynthesis</keyword>
<keyword evidence="6" id="KW-0186">Copper</keyword>
<dbReference type="PANTHER" id="PTHR11474">
    <property type="entry name" value="TYROSINASE FAMILY MEMBER"/>
    <property type="match status" value="1"/>
</dbReference>
<comment type="similarity">
    <text evidence="2">Belongs to the tyrosinase family.</text>
</comment>
<accession>A0AA39ZVN2</accession>
<evidence type="ECO:0000313" key="14">
    <source>
        <dbReference type="Proteomes" id="UP001172102"/>
    </source>
</evidence>
<evidence type="ECO:0000256" key="5">
    <source>
        <dbReference type="ARBA" id="ARBA00023002"/>
    </source>
</evidence>
<dbReference type="Gene3D" id="1.10.1280.10">
    <property type="entry name" value="Di-copper center containing domain from catechol oxidase"/>
    <property type="match status" value="1"/>
</dbReference>
<evidence type="ECO:0000256" key="4">
    <source>
        <dbReference type="ARBA" id="ARBA00022723"/>
    </source>
</evidence>
<evidence type="ECO:0000256" key="3">
    <source>
        <dbReference type="ARBA" id="ARBA00011906"/>
    </source>
</evidence>
<keyword evidence="14" id="KW-1185">Reference proteome</keyword>
<keyword evidence="7" id="KW-0503">Monooxygenase</keyword>
<dbReference type="InterPro" id="IPR050316">
    <property type="entry name" value="Tyrosinase/Hemocyanin"/>
</dbReference>
<dbReference type="EMBL" id="JAUKUA010000007">
    <property type="protein sequence ID" value="KAK0704488.1"/>
    <property type="molecule type" value="Genomic_DNA"/>
</dbReference>
<keyword evidence="5" id="KW-0560">Oxidoreductase</keyword>
<dbReference type="GO" id="GO:0046872">
    <property type="term" value="F:metal ion binding"/>
    <property type="evidence" value="ECO:0007669"/>
    <property type="project" value="UniProtKB-KW"/>
</dbReference>
<dbReference type="InterPro" id="IPR041640">
    <property type="entry name" value="Tyrosinase_C"/>
</dbReference>
<dbReference type="GO" id="GO:0042438">
    <property type="term" value="P:melanin biosynthetic process"/>
    <property type="evidence" value="ECO:0007669"/>
    <property type="project" value="UniProtKB-KW"/>
</dbReference>
<dbReference type="PANTHER" id="PTHR11474:SF76">
    <property type="entry name" value="SHKT DOMAIN-CONTAINING PROTEIN"/>
    <property type="match status" value="1"/>
</dbReference>
<dbReference type="Pfam" id="PF18132">
    <property type="entry name" value="Tyrosinase_C"/>
    <property type="match status" value="1"/>
</dbReference>
<proteinExistence type="inferred from homology"/>
<evidence type="ECO:0000256" key="11">
    <source>
        <dbReference type="SAM" id="MobiDB-lite"/>
    </source>
</evidence>
<evidence type="ECO:0000256" key="10">
    <source>
        <dbReference type="ARBA" id="ARBA00048881"/>
    </source>
</evidence>
<evidence type="ECO:0000313" key="13">
    <source>
        <dbReference type="EMBL" id="KAK0704488.1"/>
    </source>
</evidence>
<evidence type="ECO:0000256" key="9">
    <source>
        <dbReference type="ARBA" id="ARBA00048233"/>
    </source>
</evidence>
<sequence>MLCRHRGPDGGLRLIQPLICRQSHSGAPDNYNVPIVIPYRAVEIKVPASVAKAEPSPFAETHAWPDPSVPEPGDHRRAITNPFYQFTMPDGYENMGDSKLGKSAIIAETMKRKDGTHIHLPYDACKATTRWAKVGSHSEPQEFWITGTQNNEAIVRDLRDSNPFKVPGNLRASLSDGFYRVVTIDKFEDFGTKRVQGDRPDGDTKEKDYASAENLHDFIHGVCGGVQADYKDGANVTRLLGHMSHVPVAAFDPIFWVHHCNVDRMVAIWEVLHSGDSDNWFDGTDARDQDSGNWAIAEYHRDLPSDPLRPFHKDEEGHYWNSNDIRETAPLGYTYPGLEKWKYETLKAYINARYNSAAKAAVKARLTADPGESHESSRKPNLLQLQLATSDPTLEDDIIGFNDYIVNVVYNRFALGGHPYSIHIFVGKVPDRLPYTFDDPEGSLVGQVYTFSSPADQQGTDAEVGCANCRAQEAAEVESSGTVVLTNALITRWKNQLVHTPRQRLSDGDEGEEVPRVLASMEPQDVVPFLRTNFRWRVTSLEGLVPPEQLPSLRVSVAVGKADHYADQTKLSRFYDYRGANDVTRDRPQGAGPDDGLYPPEQDY</sequence>
<evidence type="ECO:0000259" key="12">
    <source>
        <dbReference type="PROSITE" id="PS00498"/>
    </source>
</evidence>
<dbReference type="SUPFAM" id="SSF48056">
    <property type="entry name" value="Di-copper centre-containing domain"/>
    <property type="match status" value="1"/>
</dbReference>